<keyword evidence="2" id="KW-0812">Transmembrane</keyword>
<name>A0ABW3HD01_9SPHN</name>
<keyword evidence="1" id="KW-0175">Coiled coil</keyword>
<evidence type="ECO:0000256" key="2">
    <source>
        <dbReference type="SAM" id="Phobius"/>
    </source>
</evidence>
<keyword evidence="2" id="KW-1133">Transmembrane helix</keyword>
<evidence type="ECO:0000313" key="3">
    <source>
        <dbReference type="EMBL" id="MFD0948093.1"/>
    </source>
</evidence>
<keyword evidence="2" id="KW-0472">Membrane</keyword>
<sequence>MSIMPILPLAISSAASVLGGGFLGAWMVNRRLWPKSMAEAHEITAAAKDKDFARFHREIARLVARVEKAEEKADAAAAGQRACEEREARLRRQLVAAGIAIN</sequence>
<proteinExistence type="predicted"/>
<reference evidence="4" key="1">
    <citation type="journal article" date="2019" name="Int. J. Syst. Evol. Microbiol.">
        <title>The Global Catalogue of Microorganisms (GCM) 10K type strain sequencing project: providing services to taxonomists for standard genome sequencing and annotation.</title>
        <authorList>
            <consortium name="The Broad Institute Genomics Platform"/>
            <consortium name="The Broad Institute Genome Sequencing Center for Infectious Disease"/>
            <person name="Wu L."/>
            <person name="Ma J."/>
        </authorList>
    </citation>
    <scope>NUCLEOTIDE SEQUENCE [LARGE SCALE GENOMIC DNA]</scope>
    <source>
        <strain evidence="4">CCUG 62982</strain>
    </source>
</reference>
<dbReference type="EMBL" id="JBHTJG010000010">
    <property type="protein sequence ID" value="MFD0948093.1"/>
    <property type="molecule type" value="Genomic_DNA"/>
</dbReference>
<protein>
    <recommendedName>
        <fullName evidence="5">Chemotaxis protein</fullName>
    </recommendedName>
</protein>
<feature type="coiled-coil region" evidence="1">
    <location>
        <begin position="52"/>
        <end position="79"/>
    </location>
</feature>
<feature type="transmembrane region" description="Helical" evidence="2">
    <location>
        <begin position="6"/>
        <end position="28"/>
    </location>
</feature>
<accession>A0ABW3HD01</accession>
<dbReference type="RefSeq" id="WP_264945918.1">
    <property type="nucleotide sequence ID" value="NZ_JAPDRA010000010.1"/>
</dbReference>
<evidence type="ECO:0008006" key="5">
    <source>
        <dbReference type="Google" id="ProtNLM"/>
    </source>
</evidence>
<evidence type="ECO:0000313" key="4">
    <source>
        <dbReference type="Proteomes" id="UP001596977"/>
    </source>
</evidence>
<gene>
    <name evidence="3" type="ORF">ACFQ1E_17250</name>
</gene>
<keyword evidence="4" id="KW-1185">Reference proteome</keyword>
<evidence type="ECO:0000256" key="1">
    <source>
        <dbReference type="SAM" id="Coils"/>
    </source>
</evidence>
<dbReference type="Proteomes" id="UP001596977">
    <property type="component" value="Unassembled WGS sequence"/>
</dbReference>
<comment type="caution">
    <text evidence="3">The sequence shown here is derived from an EMBL/GenBank/DDBJ whole genome shotgun (WGS) entry which is preliminary data.</text>
</comment>
<organism evidence="3 4">
    <name type="scientific">Sphingomonas canadensis</name>
    <dbReference type="NCBI Taxonomy" id="1219257"/>
    <lineage>
        <taxon>Bacteria</taxon>
        <taxon>Pseudomonadati</taxon>
        <taxon>Pseudomonadota</taxon>
        <taxon>Alphaproteobacteria</taxon>
        <taxon>Sphingomonadales</taxon>
        <taxon>Sphingomonadaceae</taxon>
        <taxon>Sphingomonas</taxon>
    </lineage>
</organism>